<accession>A0A9D1XEY1</accession>
<evidence type="ECO:0000313" key="1">
    <source>
        <dbReference type="EMBL" id="HIX77871.1"/>
    </source>
</evidence>
<reference evidence="1" key="1">
    <citation type="journal article" date="2021" name="PeerJ">
        <title>Extensive microbial diversity within the chicken gut microbiome revealed by metagenomics and culture.</title>
        <authorList>
            <person name="Gilroy R."/>
            <person name="Ravi A."/>
            <person name="Getino M."/>
            <person name="Pursley I."/>
            <person name="Horton D.L."/>
            <person name="Alikhan N.F."/>
            <person name="Baker D."/>
            <person name="Gharbi K."/>
            <person name="Hall N."/>
            <person name="Watson M."/>
            <person name="Adriaenssens E.M."/>
            <person name="Foster-Nyarko E."/>
            <person name="Jarju S."/>
            <person name="Secka A."/>
            <person name="Antonio M."/>
            <person name="Oren A."/>
            <person name="Chaudhuri R.R."/>
            <person name="La Ragione R."/>
            <person name="Hildebrand F."/>
            <person name="Pallen M.J."/>
        </authorList>
    </citation>
    <scope>NUCLEOTIDE SEQUENCE</scope>
    <source>
        <strain evidence="1">CHK183-1962</strain>
    </source>
</reference>
<gene>
    <name evidence="1" type="ORF">H9734_09805</name>
</gene>
<reference evidence="1" key="2">
    <citation type="submission" date="2021-04" db="EMBL/GenBank/DDBJ databases">
        <authorList>
            <person name="Gilroy R."/>
        </authorList>
    </citation>
    <scope>NUCLEOTIDE SEQUENCE</scope>
    <source>
        <strain evidence="1">CHK183-1962</strain>
    </source>
</reference>
<name>A0A9D1XEY1_9FIRM</name>
<dbReference type="EMBL" id="DXEK01000162">
    <property type="protein sequence ID" value="HIX77871.1"/>
    <property type="molecule type" value="Genomic_DNA"/>
</dbReference>
<sequence length="146" mass="17206">MGGIRMQSGMAIPNLINLCVDRSVHGEISGRIYHYYREEPWKFENVVQLLRYLEKFYDGIRFPEASVMLRNFADADQTGEKTEWKLIGDKKKMLEQRGQCATFFVCVRYRQNATWQGTLVWKEKEREVEFRSALELIMLVDNTLEG</sequence>
<evidence type="ECO:0000313" key="2">
    <source>
        <dbReference type="Proteomes" id="UP000886890"/>
    </source>
</evidence>
<comment type="caution">
    <text evidence="1">The sequence shown here is derived from an EMBL/GenBank/DDBJ whole genome shotgun (WGS) entry which is preliminary data.</text>
</comment>
<dbReference type="Proteomes" id="UP000886890">
    <property type="component" value="Unassembled WGS sequence"/>
</dbReference>
<dbReference type="AlphaFoldDB" id="A0A9D1XEY1"/>
<protein>
    <submittedName>
        <fullName evidence="1">Uncharacterized protein</fullName>
    </submittedName>
</protein>
<proteinExistence type="predicted"/>
<organism evidence="1 2">
    <name type="scientific">Candidatus Fusicatenibacter merdavium</name>
    <dbReference type="NCBI Taxonomy" id="2838600"/>
    <lineage>
        <taxon>Bacteria</taxon>
        <taxon>Bacillati</taxon>
        <taxon>Bacillota</taxon>
        <taxon>Clostridia</taxon>
        <taxon>Lachnospirales</taxon>
        <taxon>Lachnospiraceae</taxon>
        <taxon>Fusicatenibacter</taxon>
    </lineage>
</organism>